<dbReference type="PANTHER" id="PTHR43522:SF2">
    <property type="entry name" value="TRANSKETOLASE 1-RELATED"/>
    <property type="match status" value="1"/>
</dbReference>
<dbReference type="Pfam" id="PF00456">
    <property type="entry name" value="Transketolase_N"/>
    <property type="match status" value="1"/>
</dbReference>
<dbReference type="InterPro" id="IPR033247">
    <property type="entry name" value="Transketolase_fam"/>
</dbReference>
<feature type="site" description="Important for catalytic activity" evidence="15">
    <location>
        <position position="28"/>
    </location>
</feature>
<dbReference type="InterPro" id="IPR005475">
    <property type="entry name" value="Transketolase-like_Pyr-bd"/>
</dbReference>
<evidence type="ECO:0000256" key="10">
    <source>
        <dbReference type="NCBIfam" id="TIGR00232"/>
    </source>
</evidence>
<evidence type="ECO:0000256" key="3">
    <source>
        <dbReference type="ARBA" id="ARBA00013152"/>
    </source>
</evidence>
<keyword evidence="5 16" id="KW-0808">Transferase</keyword>
<feature type="active site" description="Proton donor" evidence="11">
    <location>
        <position position="411"/>
    </location>
</feature>
<keyword evidence="8 13" id="KW-0786">Thiamine pyrophosphate</keyword>
<dbReference type="SUPFAM" id="SSF52922">
    <property type="entry name" value="TK C-terminal domain-like"/>
    <property type="match status" value="1"/>
</dbReference>
<keyword evidence="6 14" id="KW-0479">Metal-binding</keyword>
<evidence type="ECO:0000313" key="18">
    <source>
        <dbReference type="EMBL" id="HCS93312.1"/>
    </source>
</evidence>
<comment type="caution">
    <text evidence="18">The sequence shown here is derived from an EMBL/GenBank/DDBJ whole genome shotgun (WGS) entry which is preliminary data.</text>
</comment>
<evidence type="ECO:0000256" key="1">
    <source>
        <dbReference type="ARBA" id="ARBA00007131"/>
    </source>
</evidence>
<evidence type="ECO:0000256" key="16">
    <source>
        <dbReference type="RuleBase" id="RU004996"/>
    </source>
</evidence>
<dbReference type="InterPro" id="IPR009014">
    <property type="entry name" value="Transketo_C/PFOR_II"/>
</dbReference>
<evidence type="ECO:0000256" key="11">
    <source>
        <dbReference type="PIRSR" id="PIRSR605478-1"/>
    </source>
</evidence>
<dbReference type="SUPFAM" id="SSF52518">
    <property type="entry name" value="Thiamin diphosphate-binding fold (THDP-binding)"/>
    <property type="match status" value="2"/>
</dbReference>
<dbReference type="GO" id="GO:0006098">
    <property type="term" value="P:pentose-phosphate shunt"/>
    <property type="evidence" value="ECO:0007669"/>
    <property type="project" value="TreeGrafter"/>
</dbReference>
<dbReference type="InterPro" id="IPR049557">
    <property type="entry name" value="Transketolase_CS"/>
</dbReference>
<evidence type="ECO:0000256" key="8">
    <source>
        <dbReference type="ARBA" id="ARBA00023052"/>
    </source>
</evidence>
<dbReference type="Gene3D" id="3.40.50.920">
    <property type="match status" value="1"/>
</dbReference>
<dbReference type="Pfam" id="PF02779">
    <property type="entry name" value="Transket_pyr"/>
    <property type="match status" value="1"/>
</dbReference>
<comment type="cofactor">
    <cofactor evidence="13">
        <name>thiamine diphosphate</name>
        <dbReference type="ChEBI" id="CHEBI:58937"/>
    </cofactor>
    <text evidence="13">Binds 1 thiamine pyrophosphate per subunit. During the reaction, the substrate forms a covalent intermediate with the cofactor.</text>
</comment>
<keyword evidence="7 14" id="KW-0460">Magnesium</keyword>
<evidence type="ECO:0000256" key="9">
    <source>
        <dbReference type="ARBA" id="ARBA00049473"/>
    </source>
</evidence>
<dbReference type="EMBL" id="DQHO01000009">
    <property type="protein sequence ID" value="HCS93312.1"/>
    <property type="molecule type" value="Genomic_DNA"/>
</dbReference>
<evidence type="ECO:0000256" key="7">
    <source>
        <dbReference type="ARBA" id="ARBA00022842"/>
    </source>
</evidence>
<evidence type="ECO:0000256" key="6">
    <source>
        <dbReference type="ARBA" id="ARBA00022723"/>
    </source>
</evidence>
<dbReference type="FunFam" id="3.40.50.920:FF:000003">
    <property type="entry name" value="Transketolase"/>
    <property type="match status" value="1"/>
</dbReference>
<name>A0A3D4S496_9ENTE</name>
<feature type="binding site" evidence="13">
    <location>
        <position position="68"/>
    </location>
    <ligand>
        <name>thiamine diphosphate</name>
        <dbReference type="ChEBI" id="CHEBI:58937"/>
    </ligand>
</feature>
<keyword evidence="16" id="KW-0106">Calcium</keyword>
<dbReference type="GO" id="GO:0005829">
    <property type="term" value="C:cytosol"/>
    <property type="evidence" value="ECO:0007669"/>
    <property type="project" value="TreeGrafter"/>
</dbReference>
<feature type="site" description="Important for catalytic activity" evidence="15">
    <location>
        <position position="262"/>
    </location>
</feature>
<evidence type="ECO:0000256" key="12">
    <source>
        <dbReference type="PIRSR" id="PIRSR605478-2"/>
    </source>
</evidence>
<evidence type="ECO:0000256" key="13">
    <source>
        <dbReference type="PIRSR" id="PIRSR605478-3"/>
    </source>
</evidence>
<feature type="binding site" evidence="13">
    <location>
        <position position="437"/>
    </location>
    <ligand>
        <name>thiamine diphosphate</name>
        <dbReference type="ChEBI" id="CHEBI:58937"/>
    </ligand>
</feature>
<comment type="function">
    <text evidence="16">Catalyzes the transfer of a two-carbon ketol group from a ketose donor to an aldose acceptor, via a covalent intermediate with the cofactor thiamine pyrophosphate.</text>
</comment>
<evidence type="ECO:0000256" key="2">
    <source>
        <dbReference type="ARBA" id="ARBA00011738"/>
    </source>
</evidence>
<evidence type="ECO:0000256" key="4">
    <source>
        <dbReference type="ARBA" id="ARBA00016662"/>
    </source>
</evidence>
<evidence type="ECO:0000256" key="14">
    <source>
        <dbReference type="PIRSR" id="PIRSR605478-4"/>
    </source>
</evidence>
<dbReference type="SMART" id="SM00861">
    <property type="entry name" value="Transket_pyr"/>
    <property type="match status" value="1"/>
</dbReference>
<dbReference type="InterPro" id="IPR055152">
    <property type="entry name" value="Transketolase-like_C_2"/>
</dbReference>
<feature type="binding site" evidence="14">
    <location>
        <position position="189"/>
    </location>
    <ligand>
        <name>Mg(2+)</name>
        <dbReference type="ChEBI" id="CHEBI:18420"/>
    </ligand>
</feature>
<feature type="binding site" evidence="13">
    <location>
        <begin position="116"/>
        <end position="118"/>
    </location>
    <ligand>
        <name>thiamine diphosphate</name>
        <dbReference type="ChEBI" id="CHEBI:58937"/>
    </ligand>
</feature>
<feature type="binding site" evidence="14">
    <location>
        <position position="187"/>
    </location>
    <ligand>
        <name>Mg(2+)</name>
        <dbReference type="ChEBI" id="CHEBI:18420"/>
    </ligand>
</feature>
<feature type="binding site" evidence="13">
    <location>
        <position position="187"/>
    </location>
    <ligand>
        <name>thiamine diphosphate</name>
        <dbReference type="ChEBI" id="CHEBI:58937"/>
    </ligand>
</feature>
<dbReference type="PROSITE" id="PS00802">
    <property type="entry name" value="TRANSKETOLASE_2"/>
    <property type="match status" value="1"/>
</dbReference>
<feature type="binding site" evidence="14">
    <location>
        <position position="157"/>
    </location>
    <ligand>
        <name>Mg(2+)</name>
        <dbReference type="ChEBI" id="CHEBI:18420"/>
    </ligand>
</feature>
<gene>
    <name evidence="18" type="primary">tkt</name>
    <name evidence="18" type="ORF">DIW15_01220</name>
</gene>
<feature type="binding site" evidence="12">
    <location>
        <position position="28"/>
    </location>
    <ligand>
        <name>substrate</name>
    </ligand>
</feature>
<reference evidence="18 19" key="1">
    <citation type="journal article" date="2018" name="Nat. Biotechnol.">
        <title>A standardized bacterial taxonomy based on genome phylogeny substantially revises the tree of life.</title>
        <authorList>
            <person name="Parks D.H."/>
            <person name="Chuvochina M."/>
            <person name="Waite D.W."/>
            <person name="Rinke C."/>
            <person name="Skarshewski A."/>
            <person name="Chaumeil P.A."/>
            <person name="Hugenholtz P."/>
        </authorList>
    </citation>
    <scope>NUCLEOTIDE SEQUENCE [LARGE SCALE GENOMIC DNA]</scope>
    <source>
        <strain evidence="18">UBA11306</strain>
    </source>
</reference>
<evidence type="ECO:0000259" key="17">
    <source>
        <dbReference type="SMART" id="SM00861"/>
    </source>
</evidence>
<dbReference type="STRING" id="1121105.GCA_000421665_01198"/>
<evidence type="ECO:0000256" key="5">
    <source>
        <dbReference type="ARBA" id="ARBA00022679"/>
    </source>
</evidence>
<feature type="binding site" evidence="12">
    <location>
        <position position="520"/>
    </location>
    <ligand>
        <name>substrate</name>
    </ligand>
</feature>
<dbReference type="InterPro" id="IPR005478">
    <property type="entry name" value="Transketolase_bac-like"/>
</dbReference>
<dbReference type="CDD" id="cd02012">
    <property type="entry name" value="TPP_TK"/>
    <property type="match status" value="1"/>
</dbReference>
<evidence type="ECO:0000256" key="15">
    <source>
        <dbReference type="PIRSR" id="PIRSR605478-5"/>
    </source>
</evidence>
<dbReference type="PANTHER" id="PTHR43522">
    <property type="entry name" value="TRANSKETOLASE"/>
    <property type="match status" value="1"/>
</dbReference>
<comment type="cofactor">
    <cofactor evidence="16">
        <name>Mg(2+)</name>
        <dbReference type="ChEBI" id="CHEBI:18420"/>
    </cofactor>
    <cofactor evidence="16">
        <name>Ca(2+)</name>
        <dbReference type="ChEBI" id="CHEBI:29108"/>
    </cofactor>
    <cofactor evidence="16">
        <name>Mn(2+)</name>
        <dbReference type="ChEBI" id="CHEBI:29035"/>
    </cofactor>
    <cofactor evidence="16">
        <name>Co(2+)</name>
        <dbReference type="ChEBI" id="CHEBI:48828"/>
    </cofactor>
    <text evidence="16">Binds 1 Mg(2+) ion per subunit. Can also utilize other divalent metal cations, such as Ca(2+), Mn(2+) and Co(2+).</text>
</comment>
<sequence>MFDTIDQLAVNTVRSLSVEMVQAANSGHPGLPLGAAPMAYTLWSKYLKVSPKDPDWFNRDRFVLSAGHGSALLYSLLHLSGYKVSIDDIKSFRQLNSNTPGHPEVKHTDGVEATTGPLGQGIANAVGFAMAEAHLAATYNKPDFPIVDHHTFVLCGDGDLMEGISSEACSLAGTLKLGKLIMLYDSNDISLDGPLDKAFNEDIEGRFKSIGWQYLRVEDGNDLDSIANAIEEAQNEVSKPTMIEVKTTIGFGSPNAGTHKVHGSPLGEEGIIKTKEALGWSYEDFFVPDEVKHRFEKLMIHSGHEEYLEWLQLVDDYEKNYPELAKAFRTSLRQELPDDLESKLPVYHVDDKELASRVSSQNAIQEIGKNLPNFWGGSADLSSSNNTMNKNSSDFSAEDYAGKNIWFGVREFAMGAALTGINLHGGLKTYAGTFFVFSDYLKAAIRVAAISQVPNIYVFTHDSVAVGEDGPTHEPIEQLAAFRATPNLDVIRPADGNEVNAAWLCALKATDHPTLLVLSRQGLPVLPHTDKWAYDGVEKGGYVLSPSESGEPHGILIATGSEVALAIDAQTALKEEGYDVSVVSLPSYSRFKKQSSDYIASVLPDTVRNRVSIEMGSSFGWGDIVGLDGRSIAIDTFGASGKGPEVVEHFVFTTKNIVKTYIEAYGK</sequence>
<comment type="cofactor">
    <cofactor evidence="14">
        <name>Mg(2+)</name>
        <dbReference type="ChEBI" id="CHEBI:18420"/>
    </cofactor>
    <text evidence="14">Binds 1 Mg(2+) ion per subunit. Can also utilize other divalent metal cations, such as Ca(2+), Mn(2+) and Co(2+).</text>
</comment>
<dbReference type="NCBIfam" id="TIGR00232">
    <property type="entry name" value="tktlase_bact"/>
    <property type="match status" value="1"/>
</dbReference>
<comment type="catalytic activity">
    <reaction evidence="9 16">
        <text>D-sedoheptulose 7-phosphate + D-glyceraldehyde 3-phosphate = aldehydo-D-ribose 5-phosphate + D-xylulose 5-phosphate</text>
        <dbReference type="Rhea" id="RHEA:10508"/>
        <dbReference type="ChEBI" id="CHEBI:57483"/>
        <dbReference type="ChEBI" id="CHEBI:57737"/>
        <dbReference type="ChEBI" id="CHEBI:58273"/>
        <dbReference type="ChEBI" id="CHEBI:59776"/>
        <dbReference type="EC" id="2.2.1.1"/>
    </reaction>
</comment>
<dbReference type="Gene3D" id="3.40.50.970">
    <property type="match status" value="2"/>
</dbReference>
<feature type="domain" description="Transketolase-like pyrimidine-binding" evidence="17">
    <location>
        <begin position="354"/>
        <end position="525"/>
    </location>
</feature>
<evidence type="ECO:0000313" key="19">
    <source>
        <dbReference type="Proteomes" id="UP000262195"/>
    </source>
</evidence>
<proteinExistence type="inferred from homology"/>
<feature type="binding site" evidence="13">
    <location>
        <position position="158"/>
    </location>
    <ligand>
        <name>thiamine diphosphate</name>
        <dbReference type="ChEBI" id="CHEBI:58937"/>
    </ligand>
</feature>
<dbReference type="InterPro" id="IPR020826">
    <property type="entry name" value="Transketolase_BS"/>
</dbReference>
<comment type="similarity">
    <text evidence="1 16">Belongs to the transketolase family.</text>
</comment>
<feature type="binding site" evidence="13">
    <location>
        <position position="262"/>
    </location>
    <ligand>
        <name>thiamine diphosphate</name>
        <dbReference type="ChEBI" id="CHEBI:58937"/>
    </ligand>
</feature>
<feature type="binding site" evidence="12">
    <location>
        <position position="357"/>
    </location>
    <ligand>
        <name>substrate</name>
    </ligand>
</feature>
<dbReference type="InterPro" id="IPR005474">
    <property type="entry name" value="Transketolase_N"/>
</dbReference>
<dbReference type="InterPro" id="IPR029061">
    <property type="entry name" value="THDP-binding"/>
</dbReference>
<dbReference type="AlphaFoldDB" id="A0A3D4S496"/>
<dbReference type="Proteomes" id="UP000262195">
    <property type="component" value="Unassembled WGS sequence"/>
</dbReference>
<accession>A0A3D4S496</accession>
<feature type="binding site" evidence="12">
    <location>
        <position position="262"/>
    </location>
    <ligand>
        <name>substrate</name>
    </ligand>
</feature>
<dbReference type="CDD" id="cd07033">
    <property type="entry name" value="TPP_PYR_DXS_TK_like"/>
    <property type="match status" value="1"/>
</dbReference>
<dbReference type="Pfam" id="PF22613">
    <property type="entry name" value="Transketolase_C_1"/>
    <property type="match status" value="1"/>
</dbReference>
<feature type="binding site" evidence="12">
    <location>
        <position position="469"/>
    </location>
    <ligand>
        <name>substrate</name>
    </ligand>
</feature>
<dbReference type="GO" id="GO:0046872">
    <property type="term" value="F:metal ion binding"/>
    <property type="evidence" value="ECO:0007669"/>
    <property type="project" value="UniProtKB-KW"/>
</dbReference>
<dbReference type="GO" id="GO:0004802">
    <property type="term" value="F:transketolase activity"/>
    <property type="evidence" value="ECO:0007669"/>
    <property type="project" value="UniProtKB-UniRule"/>
</dbReference>
<organism evidence="18 19">
    <name type="scientific">Bavariicoccus seileri</name>
    <dbReference type="NCBI Taxonomy" id="549685"/>
    <lineage>
        <taxon>Bacteria</taxon>
        <taxon>Bacillati</taxon>
        <taxon>Bacillota</taxon>
        <taxon>Bacilli</taxon>
        <taxon>Lactobacillales</taxon>
        <taxon>Enterococcaceae</taxon>
        <taxon>Bavariicoccus</taxon>
    </lineage>
</organism>
<feature type="binding site" evidence="12">
    <location>
        <position position="461"/>
    </location>
    <ligand>
        <name>substrate</name>
    </ligand>
</feature>
<feature type="binding site" evidence="12">
    <location>
        <position position="473"/>
    </location>
    <ligand>
        <name>substrate</name>
    </ligand>
</feature>
<feature type="binding site" evidence="12">
    <location>
        <position position="384"/>
    </location>
    <ligand>
        <name>substrate</name>
    </ligand>
</feature>
<comment type="subunit">
    <text evidence="2 16">Homodimer.</text>
</comment>
<dbReference type="EC" id="2.2.1.1" evidence="3 10"/>
<protein>
    <recommendedName>
        <fullName evidence="4 10">Transketolase</fullName>
        <ecNumber evidence="3 10">2.2.1.1</ecNumber>
    </recommendedName>
</protein>
<dbReference type="FunFam" id="3.40.50.970:FF:000003">
    <property type="entry name" value="Transketolase"/>
    <property type="match status" value="1"/>
</dbReference>
<dbReference type="PROSITE" id="PS00801">
    <property type="entry name" value="TRANSKETOLASE_1"/>
    <property type="match status" value="1"/>
</dbReference>
<dbReference type="FunFam" id="3.40.50.970:FF:000004">
    <property type="entry name" value="Transketolase"/>
    <property type="match status" value="1"/>
</dbReference>